<protein>
    <submittedName>
        <fullName evidence="10">WD40 repeat-like protein</fullName>
    </submittedName>
</protein>
<dbReference type="PROSITE" id="PS50294">
    <property type="entry name" value="WD_REPEATS_REGION"/>
    <property type="match status" value="1"/>
</dbReference>
<evidence type="ECO:0000256" key="6">
    <source>
        <dbReference type="ARBA" id="ARBA00023163"/>
    </source>
</evidence>
<keyword evidence="4 8" id="KW-0853">WD repeat</keyword>
<dbReference type="GeneID" id="54280667"/>
<name>A0A6A5Y271_9PLEO</name>
<reference evidence="10" key="1">
    <citation type="journal article" date="2020" name="Stud. Mycol.">
        <title>101 Dothideomycetes genomes: a test case for predicting lifestyles and emergence of pathogens.</title>
        <authorList>
            <person name="Haridas S."/>
            <person name="Albert R."/>
            <person name="Binder M."/>
            <person name="Bloem J."/>
            <person name="Labutti K."/>
            <person name="Salamov A."/>
            <person name="Andreopoulos B."/>
            <person name="Baker S."/>
            <person name="Barry K."/>
            <person name="Bills G."/>
            <person name="Bluhm B."/>
            <person name="Cannon C."/>
            <person name="Castanera R."/>
            <person name="Culley D."/>
            <person name="Daum C."/>
            <person name="Ezra D."/>
            <person name="Gonzalez J."/>
            <person name="Henrissat B."/>
            <person name="Kuo A."/>
            <person name="Liang C."/>
            <person name="Lipzen A."/>
            <person name="Lutzoni F."/>
            <person name="Magnuson J."/>
            <person name="Mondo S."/>
            <person name="Nolan M."/>
            <person name="Ohm R."/>
            <person name="Pangilinan J."/>
            <person name="Park H.-J."/>
            <person name="Ramirez L."/>
            <person name="Alfaro M."/>
            <person name="Sun H."/>
            <person name="Tritt A."/>
            <person name="Yoshinaga Y."/>
            <person name="Zwiers L.-H."/>
            <person name="Turgeon B."/>
            <person name="Goodwin S."/>
            <person name="Spatafora J."/>
            <person name="Crous P."/>
            <person name="Grigoriev I."/>
        </authorList>
    </citation>
    <scope>NUCLEOTIDE SEQUENCE</scope>
    <source>
        <strain evidence="10">CBS 175.79</strain>
    </source>
</reference>
<dbReference type="EMBL" id="ML978067">
    <property type="protein sequence ID" value="KAF2019645.1"/>
    <property type="molecule type" value="Genomic_DNA"/>
</dbReference>
<evidence type="ECO:0000256" key="7">
    <source>
        <dbReference type="ARBA" id="ARBA00023242"/>
    </source>
</evidence>
<evidence type="ECO:0000256" key="2">
    <source>
        <dbReference type="ARBA" id="ARBA00022517"/>
    </source>
</evidence>
<dbReference type="CDD" id="cd23952">
    <property type="entry name" value="Utp17_CTD"/>
    <property type="match status" value="1"/>
</dbReference>
<evidence type="ECO:0000313" key="10">
    <source>
        <dbReference type="EMBL" id="KAF2019645.1"/>
    </source>
</evidence>
<feature type="compositionally biased region" description="Low complexity" evidence="9">
    <location>
        <begin position="828"/>
        <end position="839"/>
    </location>
</feature>
<keyword evidence="7" id="KW-0539">Nucleus</keyword>
<accession>A0A6A5Y271</accession>
<dbReference type="GO" id="GO:0032040">
    <property type="term" value="C:small-subunit processome"/>
    <property type="evidence" value="ECO:0007669"/>
    <property type="project" value="InterPro"/>
</dbReference>
<sequence>MVSSDSLEKKRRLDSVTKWSMSAPVGGWFLPHDTIFSADEKFLLVASPRALQIYSAETSIRVRELAGSSLATYALSSANPDHVYVASSTGLISLWDWTTGSKIGRWDIGAVIQQIAVVPQPDTDLDLVYCQEGLKRNIINVHALRTKSQDSKTELKQILKATSGVNRFEVLLGGKVVVATTDNTILIGRRIKVHKTALEDFEYVWREIKIAKQITTMSAYVRDANISGKAKQSPKDHRVNLDIAIGDVEGTIHLFEDILTSFTAMERLQKDSDRANVDVNTDALRSKHLHWHREAVCALKWSRDAGNYLISGGRETVLVIWQLSTGKQQHLPHLTAAIENITVSPLGASYAIALANNSVIVLSTAELQAKTNIVGIQSRRVDPSKMPEESGSVESAFENLVSVPMAVDPKNGYHVLFPVPSSQPRSPQAPEVSPEPYLQTFDISAGRSAFRQALTRNNATDPNMAPDGSKIHEPTVKLLQISNDGKWLATVDEWFPPRKDLSYLDEGIAEFNEEEQSFRREIYLKFWQWDEKTSQWSLISRIDSPHFFEDVGASARVLSLIADPSGVGFATVGEDRNVRVWRPKTRTRTGTIVRGAEEGLVNWSLDHSVELENSIDSLESASTYQSSQVPVSARLAFSADGSVLAAGISWISEDGSGSIHLIDSNSGTIQQSISEIDVGILACLGIVGRYLVALGDSIIVWDLVVDQLLHCIPLVVPGADDILDAMSLIRLAINEADGTFAIAYPSFDQRELVKTNSGRRYRKASSKISIFSPEQPRPLWSSRTTDVVLALEAARDGKGYVVLDSSSSIRTVRPMGENLQLQTPPPESTSSSEQAAAEQLSEDDMNDDEQVSTERAQRPLLSQDAIDIATENDKPVVRPEQLQRIFDTGPSHALPPVKDLLSAVVDLYARKPRVAGSV</sequence>
<dbReference type="PANTHER" id="PTHR44215:SF1">
    <property type="entry name" value="WD REPEAT-CONTAINING PROTEIN 75"/>
    <property type="match status" value="1"/>
</dbReference>
<dbReference type="Pfam" id="PF23869">
    <property type="entry name" value="Beta-prop_WDR75_1st"/>
    <property type="match status" value="1"/>
</dbReference>
<dbReference type="RefSeq" id="XP_033387984.1">
    <property type="nucleotide sequence ID" value="XM_033523270.1"/>
</dbReference>
<gene>
    <name evidence="10" type="ORF">BU24DRAFT_341341</name>
</gene>
<dbReference type="GO" id="GO:0045943">
    <property type="term" value="P:positive regulation of transcription by RNA polymerase I"/>
    <property type="evidence" value="ECO:0007669"/>
    <property type="project" value="InterPro"/>
</dbReference>
<dbReference type="PANTHER" id="PTHR44215">
    <property type="entry name" value="WD REPEAT-CONTAINING PROTEIN 75"/>
    <property type="match status" value="1"/>
</dbReference>
<dbReference type="InterPro" id="IPR001680">
    <property type="entry name" value="WD40_rpt"/>
</dbReference>
<feature type="compositionally biased region" description="Acidic residues" evidence="9">
    <location>
        <begin position="840"/>
        <end position="851"/>
    </location>
</feature>
<feature type="repeat" description="WD" evidence="8">
    <location>
        <begin position="289"/>
        <end position="331"/>
    </location>
</feature>
<dbReference type="Gene3D" id="2.130.10.10">
    <property type="entry name" value="YVTN repeat-like/Quinoprotein amine dehydrogenase"/>
    <property type="match status" value="3"/>
</dbReference>
<evidence type="ECO:0000313" key="11">
    <source>
        <dbReference type="Proteomes" id="UP000799778"/>
    </source>
</evidence>
<evidence type="ECO:0000256" key="4">
    <source>
        <dbReference type="ARBA" id="ARBA00022574"/>
    </source>
</evidence>
<dbReference type="GO" id="GO:0006364">
    <property type="term" value="P:rRNA processing"/>
    <property type="evidence" value="ECO:0007669"/>
    <property type="project" value="UniProtKB-KW"/>
</dbReference>
<feature type="region of interest" description="Disordered" evidence="9">
    <location>
        <begin position="813"/>
        <end position="874"/>
    </location>
</feature>
<dbReference type="OrthoDB" id="4096at2759"/>
<dbReference type="InterPro" id="IPR053826">
    <property type="entry name" value="WDR75"/>
</dbReference>
<evidence type="ECO:0000256" key="3">
    <source>
        <dbReference type="ARBA" id="ARBA00022552"/>
    </source>
</evidence>
<evidence type="ECO:0000256" key="8">
    <source>
        <dbReference type="PROSITE-ProRule" id="PRU00221"/>
    </source>
</evidence>
<dbReference type="AlphaFoldDB" id="A0A6A5Y271"/>
<evidence type="ECO:0000256" key="5">
    <source>
        <dbReference type="ARBA" id="ARBA00022737"/>
    </source>
</evidence>
<dbReference type="InterPro" id="IPR015943">
    <property type="entry name" value="WD40/YVTN_repeat-like_dom_sf"/>
</dbReference>
<proteinExistence type="predicted"/>
<organism evidence="10 11">
    <name type="scientific">Aaosphaeria arxii CBS 175.79</name>
    <dbReference type="NCBI Taxonomy" id="1450172"/>
    <lineage>
        <taxon>Eukaryota</taxon>
        <taxon>Fungi</taxon>
        <taxon>Dikarya</taxon>
        <taxon>Ascomycota</taxon>
        <taxon>Pezizomycotina</taxon>
        <taxon>Dothideomycetes</taxon>
        <taxon>Pleosporomycetidae</taxon>
        <taxon>Pleosporales</taxon>
        <taxon>Pleosporales incertae sedis</taxon>
        <taxon>Aaosphaeria</taxon>
    </lineage>
</organism>
<dbReference type="InterPro" id="IPR036322">
    <property type="entry name" value="WD40_repeat_dom_sf"/>
</dbReference>
<dbReference type="GO" id="GO:2000234">
    <property type="term" value="P:positive regulation of rRNA processing"/>
    <property type="evidence" value="ECO:0007669"/>
    <property type="project" value="TreeGrafter"/>
</dbReference>
<comment type="subcellular location">
    <subcellularLocation>
        <location evidence="1">Nucleus</location>
        <location evidence="1">Nucleolus</location>
    </subcellularLocation>
</comment>
<keyword evidence="5" id="KW-0677">Repeat</keyword>
<keyword evidence="11" id="KW-1185">Reference proteome</keyword>
<evidence type="ECO:0000256" key="9">
    <source>
        <dbReference type="SAM" id="MobiDB-lite"/>
    </source>
</evidence>
<dbReference type="Proteomes" id="UP000799778">
    <property type="component" value="Unassembled WGS sequence"/>
</dbReference>
<evidence type="ECO:0000256" key="1">
    <source>
        <dbReference type="ARBA" id="ARBA00004604"/>
    </source>
</evidence>
<keyword evidence="3" id="KW-0698">rRNA processing</keyword>
<keyword evidence="6" id="KW-0804">Transcription</keyword>
<dbReference type="SMART" id="SM00320">
    <property type="entry name" value="WD40"/>
    <property type="match status" value="3"/>
</dbReference>
<dbReference type="SUPFAM" id="SSF50978">
    <property type="entry name" value="WD40 repeat-like"/>
    <property type="match status" value="2"/>
</dbReference>
<keyword evidence="2" id="KW-0690">Ribosome biogenesis</keyword>
<dbReference type="PROSITE" id="PS50082">
    <property type="entry name" value="WD_REPEATS_2"/>
    <property type="match status" value="1"/>
</dbReference>
<dbReference type="GO" id="GO:0003723">
    <property type="term" value="F:RNA binding"/>
    <property type="evidence" value="ECO:0007669"/>
    <property type="project" value="InterPro"/>
</dbReference>